<dbReference type="NCBIfam" id="TIGR00172">
    <property type="entry name" value="maf"/>
    <property type="match status" value="1"/>
</dbReference>
<evidence type="ECO:0000256" key="1">
    <source>
        <dbReference type="ARBA" id="ARBA00001968"/>
    </source>
</evidence>
<dbReference type="PIRSF" id="PIRSF006305">
    <property type="entry name" value="Maf"/>
    <property type="match status" value="1"/>
</dbReference>
<feature type="site" description="Important for substrate specificity" evidence="4">
    <location>
        <position position="156"/>
    </location>
</feature>
<name>A0ABT1VW61_9PROT</name>
<evidence type="ECO:0000256" key="4">
    <source>
        <dbReference type="HAMAP-Rule" id="MF_00528"/>
    </source>
</evidence>
<dbReference type="Gene3D" id="3.90.950.10">
    <property type="match status" value="1"/>
</dbReference>
<reference evidence="5 6" key="1">
    <citation type="submission" date="2022-06" db="EMBL/GenBank/DDBJ databases">
        <title>Rhizosaccharibacter gen. nov. sp. nov. KSS12, endophytic bacteria isolated from sugarcane.</title>
        <authorList>
            <person name="Pitiwittayakul N."/>
        </authorList>
    </citation>
    <scope>NUCLEOTIDE SEQUENCE [LARGE SCALE GENOMIC DNA]</scope>
    <source>
        <strain evidence="5 6">KSS12</strain>
    </source>
</reference>
<feature type="site" description="Important for substrate specificity" evidence="4">
    <location>
        <position position="9"/>
    </location>
</feature>
<evidence type="ECO:0000313" key="6">
    <source>
        <dbReference type="Proteomes" id="UP001524547"/>
    </source>
</evidence>
<comment type="catalytic activity">
    <reaction evidence="4">
        <text>dTTP + H2O = dTMP + diphosphate + H(+)</text>
        <dbReference type="Rhea" id="RHEA:28534"/>
        <dbReference type="ChEBI" id="CHEBI:15377"/>
        <dbReference type="ChEBI" id="CHEBI:15378"/>
        <dbReference type="ChEBI" id="CHEBI:33019"/>
        <dbReference type="ChEBI" id="CHEBI:37568"/>
        <dbReference type="ChEBI" id="CHEBI:63528"/>
        <dbReference type="EC" id="3.6.1.9"/>
    </reaction>
</comment>
<evidence type="ECO:0000313" key="5">
    <source>
        <dbReference type="EMBL" id="MCQ8240577.1"/>
    </source>
</evidence>
<comment type="caution">
    <text evidence="5">The sequence shown here is derived from an EMBL/GenBank/DDBJ whole genome shotgun (WGS) entry which is preliminary data.</text>
</comment>
<dbReference type="Proteomes" id="UP001524547">
    <property type="component" value="Unassembled WGS sequence"/>
</dbReference>
<proteinExistence type="inferred from homology"/>
<sequence length="192" mass="20440">MILASASPRRRDLLAQIGIVPDAVLATDTDETPRRDELPRPYAQRIARTKAASALTLRRDAGGAPGFVLAADTVVALGRRILPKADDTTTARHCLELLSGRRHTVITAVVLHAPDGGRSERLVESVVAFNRMTVDQIDALLAGGDWSGKAGGYAIQGHAAAHIRFLSGSHSNVVGLPLFETAQLLRGRGWAV</sequence>
<dbReference type="EC" id="3.6.1.9" evidence="4"/>
<dbReference type="PANTHER" id="PTHR43213:SF5">
    <property type="entry name" value="BIFUNCTIONAL DTTP_UTP PYROPHOSPHATASE_METHYLTRANSFERASE PROTEIN-RELATED"/>
    <property type="match status" value="1"/>
</dbReference>
<evidence type="ECO:0000256" key="3">
    <source>
        <dbReference type="ARBA" id="ARBA00023080"/>
    </source>
</evidence>
<comment type="similarity">
    <text evidence="4">Belongs to the Maf family. YhdE subfamily.</text>
</comment>
<comment type="function">
    <text evidence="4">Nucleoside triphosphate pyrophosphatase that hydrolyzes dTTP and UTP. May have a dual role in cell division arrest and in preventing the incorporation of modified nucleotides into cellular nucleic acids.</text>
</comment>
<feature type="site" description="Important for substrate specificity" evidence="4">
    <location>
        <position position="73"/>
    </location>
</feature>
<gene>
    <name evidence="5" type="ORF">NFI88_06925</name>
</gene>
<dbReference type="PANTHER" id="PTHR43213">
    <property type="entry name" value="BIFUNCTIONAL DTTP/UTP PYROPHOSPHATASE/METHYLTRANSFERASE PROTEIN-RELATED"/>
    <property type="match status" value="1"/>
</dbReference>
<feature type="active site" description="Proton acceptor" evidence="4">
    <location>
        <position position="72"/>
    </location>
</feature>
<comment type="cofactor">
    <cofactor evidence="1 4">
        <name>a divalent metal cation</name>
        <dbReference type="ChEBI" id="CHEBI:60240"/>
    </cofactor>
</comment>
<comment type="caution">
    <text evidence="4">Lacks conserved residue(s) required for the propagation of feature annotation.</text>
</comment>
<comment type="catalytic activity">
    <reaction evidence="4">
        <text>UTP + H2O = UMP + diphosphate + H(+)</text>
        <dbReference type="Rhea" id="RHEA:29395"/>
        <dbReference type="ChEBI" id="CHEBI:15377"/>
        <dbReference type="ChEBI" id="CHEBI:15378"/>
        <dbReference type="ChEBI" id="CHEBI:33019"/>
        <dbReference type="ChEBI" id="CHEBI:46398"/>
        <dbReference type="ChEBI" id="CHEBI:57865"/>
        <dbReference type="EC" id="3.6.1.9"/>
    </reaction>
</comment>
<dbReference type="CDD" id="cd00555">
    <property type="entry name" value="Maf"/>
    <property type="match status" value="1"/>
</dbReference>
<keyword evidence="4" id="KW-0963">Cytoplasm</keyword>
<keyword evidence="3 4" id="KW-0546">Nucleotide metabolism</keyword>
<organism evidence="5 6">
    <name type="scientific">Rhizosaccharibacter radicis</name>
    <dbReference type="NCBI Taxonomy" id="2782605"/>
    <lineage>
        <taxon>Bacteria</taxon>
        <taxon>Pseudomonadati</taxon>
        <taxon>Pseudomonadota</taxon>
        <taxon>Alphaproteobacteria</taxon>
        <taxon>Acetobacterales</taxon>
        <taxon>Acetobacteraceae</taxon>
        <taxon>Rhizosaccharibacter</taxon>
    </lineage>
</organism>
<protein>
    <recommendedName>
        <fullName evidence="4">dTTP/UTP pyrophosphatase</fullName>
        <shortName evidence="4">dTTPase/UTPase</shortName>
        <ecNumber evidence="4">3.6.1.9</ecNumber>
    </recommendedName>
    <alternativeName>
        <fullName evidence="4">Nucleoside triphosphate pyrophosphatase</fullName>
    </alternativeName>
    <alternativeName>
        <fullName evidence="4">Nucleotide pyrophosphatase</fullName>
        <shortName evidence="4">Nucleotide PPase</shortName>
    </alternativeName>
</protein>
<dbReference type="InterPro" id="IPR003697">
    <property type="entry name" value="Maf-like"/>
</dbReference>
<dbReference type="HAMAP" id="MF_00528">
    <property type="entry name" value="Maf"/>
    <property type="match status" value="1"/>
</dbReference>
<keyword evidence="2 4" id="KW-0378">Hydrolase</keyword>
<dbReference type="SUPFAM" id="SSF52972">
    <property type="entry name" value="ITPase-like"/>
    <property type="match status" value="1"/>
</dbReference>
<dbReference type="Pfam" id="PF02545">
    <property type="entry name" value="Maf"/>
    <property type="match status" value="1"/>
</dbReference>
<dbReference type="EMBL" id="JAMZEJ010000004">
    <property type="protein sequence ID" value="MCQ8240577.1"/>
    <property type="molecule type" value="Genomic_DNA"/>
</dbReference>
<accession>A0ABT1VW61</accession>
<evidence type="ECO:0000256" key="2">
    <source>
        <dbReference type="ARBA" id="ARBA00022801"/>
    </source>
</evidence>
<comment type="subcellular location">
    <subcellularLocation>
        <location evidence="4">Cytoplasm</location>
    </subcellularLocation>
</comment>
<keyword evidence="6" id="KW-1185">Reference proteome</keyword>
<dbReference type="RefSeq" id="WP_422919625.1">
    <property type="nucleotide sequence ID" value="NZ_JAMZEJ010000004.1"/>
</dbReference>
<dbReference type="InterPro" id="IPR029001">
    <property type="entry name" value="ITPase-like_fam"/>
</dbReference>